<evidence type="ECO:0000313" key="1">
    <source>
        <dbReference type="EMBL" id="KFH48697.1"/>
    </source>
</evidence>
<sequence length="130" mass="14611">MPTRWTISPMLRSHALRDYGRIHRRWVFYPPGTTPEEDLPMSFTPGEDPALRTAVRIGGHHGFFVSRSRTYIHGNLAGTPSRSQLDMHDVTVASEPPPPTGGIRTIRVPLRDFLVPSVPLLMESALQRDT</sequence>
<accession>A0A086TH65</accession>
<gene>
    <name evidence="1" type="ORF">ACRE_002950</name>
</gene>
<keyword evidence="2" id="KW-1185">Reference proteome</keyword>
<organism evidence="1 2">
    <name type="scientific">Hapsidospora chrysogenum (strain ATCC 11550 / CBS 779.69 / DSM 880 / IAM 14645 / JCM 23072 / IMI 49137)</name>
    <name type="common">Acremonium chrysogenum</name>
    <dbReference type="NCBI Taxonomy" id="857340"/>
    <lineage>
        <taxon>Eukaryota</taxon>
        <taxon>Fungi</taxon>
        <taxon>Dikarya</taxon>
        <taxon>Ascomycota</taxon>
        <taxon>Pezizomycotina</taxon>
        <taxon>Sordariomycetes</taxon>
        <taxon>Hypocreomycetidae</taxon>
        <taxon>Hypocreales</taxon>
        <taxon>Bionectriaceae</taxon>
        <taxon>Hapsidospora</taxon>
    </lineage>
</organism>
<dbReference type="AlphaFoldDB" id="A0A086TH65"/>
<dbReference type="EMBL" id="JPKY01000002">
    <property type="protein sequence ID" value="KFH48697.1"/>
    <property type="molecule type" value="Genomic_DNA"/>
</dbReference>
<name>A0A086TH65_HAPC1</name>
<proteinExistence type="predicted"/>
<protein>
    <submittedName>
        <fullName evidence="1">Uncharacterized protein</fullName>
    </submittedName>
</protein>
<evidence type="ECO:0000313" key="2">
    <source>
        <dbReference type="Proteomes" id="UP000029964"/>
    </source>
</evidence>
<comment type="caution">
    <text evidence="1">The sequence shown here is derived from an EMBL/GenBank/DDBJ whole genome shotgun (WGS) entry which is preliminary data.</text>
</comment>
<reference evidence="2" key="1">
    <citation type="journal article" date="2014" name="Genome Announc.">
        <title>Genome sequence and annotation of Acremonium chrysogenum, producer of the beta-lactam antibiotic cephalosporin C.</title>
        <authorList>
            <person name="Terfehr D."/>
            <person name="Dahlmann T.A."/>
            <person name="Specht T."/>
            <person name="Zadra I."/>
            <person name="Kuernsteiner H."/>
            <person name="Kueck U."/>
        </authorList>
    </citation>
    <scope>NUCLEOTIDE SEQUENCE [LARGE SCALE GENOMIC DNA]</scope>
    <source>
        <strain evidence="2">ATCC 11550 / CBS 779.69 / DSM 880 / IAM 14645 / JCM 23072 / IMI 49137</strain>
    </source>
</reference>
<dbReference type="HOGENOM" id="CLU_1937482_0_0_1"/>
<dbReference type="Proteomes" id="UP000029964">
    <property type="component" value="Unassembled WGS sequence"/>
</dbReference>